<reference evidence="3" key="1">
    <citation type="submission" date="2015-07" db="EMBL/GenBank/DDBJ databases">
        <title>MeaNS - Measles Nucleotide Surveillance Program.</title>
        <authorList>
            <person name="Tran T."/>
            <person name="Druce J."/>
        </authorList>
    </citation>
    <scope>NUCLEOTIDE SEQUENCE</scope>
    <source>
        <strain evidence="3">UCB-OBI-ISO-001</strain>
        <tissue evidence="3">Gonad</tissue>
    </source>
</reference>
<evidence type="ECO:0008006" key="4">
    <source>
        <dbReference type="Google" id="ProtNLM"/>
    </source>
</evidence>
<feature type="transmembrane region" description="Helical" evidence="2">
    <location>
        <begin position="36"/>
        <end position="55"/>
    </location>
</feature>
<feature type="region of interest" description="Disordered" evidence="1">
    <location>
        <begin position="371"/>
        <end position="444"/>
    </location>
</feature>
<feature type="compositionally biased region" description="Basic and acidic residues" evidence="1">
    <location>
        <begin position="265"/>
        <end position="289"/>
    </location>
</feature>
<name>A0A0L8H8D2_OCTBM</name>
<feature type="transmembrane region" description="Helical" evidence="2">
    <location>
        <begin position="67"/>
        <end position="83"/>
    </location>
</feature>
<keyword evidence="2" id="KW-0812">Transmembrane</keyword>
<dbReference type="Pfam" id="PF09772">
    <property type="entry name" value="Tmem26"/>
    <property type="match status" value="1"/>
</dbReference>
<feature type="compositionally biased region" description="Polar residues" evidence="1">
    <location>
        <begin position="290"/>
        <end position="325"/>
    </location>
</feature>
<feature type="compositionally biased region" description="Polar residues" evidence="1">
    <location>
        <begin position="406"/>
        <end position="434"/>
    </location>
</feature>
<feature type="compositionally biased region" description="Low complexity" evidence="1">
    <location>
        <begin position="230"/>
        <end position="242"/>
    </location>
</feature>
<feature type="compositionally biased region" description="Basic and acidic residues" evidence="1">
    <location>
        <begin position="435"/>
        <end position="444"/>
    </location>
</feature>
<evidence type="ECO:0000256" key="1">
    <source>
        <dbReference type="SAM" id="MobiDB-lite"/>
    </source>
</evidence>
<evidence type="ECO:0000313" key="3">
    <source>
        <dbReference type="EMBL" id="KOF85536.1"/>
    </source>
</evidence>
<proteinExistence type="predicted"/>
<keyword evidence="2" id="KW-1133">Transmembrane helix</keyword>
<dbReference type="PANTHER" id="PTHR22168">
    <property type="entry name" value="TMEM26 PROTEIN"/>
    <property type="match status" value="1"/>
</dbReference>
<dbReference type="EMBL" id="KQ418863">
    <property type="protein sequence ID" value="KOF85536.1"/>
    <property type="molecule type" value="Genomic_DNA"/>
</dbReference>
<feature type="compositionally biased region" description="Polar residues" evidence="1">
    <location>
        <begin position="386"/>
        <end position="396"/>
    </location>
</feature>
<protein>
    <recommendedName>
        <fullName evidence="4">Transmembrane protein 26</fullName>
    </recommendedName>
</protein>
<keyword evidence="2" id="KW-0472">Membrane</keyword>
<dbReference type="PANTHER" id="PTHR22168:SF8">
    <property type="entry name" value="TRANSMEMBRANE PROTEIN 26"/>
    <property type="match status" value="1"/>
</dbReference>
<organism evidence="3">
    <name type="scientific">Octopus bimaculoides</name>
    <name type="common">California two-spotted octopus</name>
    <dbReference type="NCBI Taxonomy" id="37653"/>
    <lineage>
        <taxon>Eukaryota</taxon>
        <taxon>Metazoa</taxon>
        <taxon>Spiralia</taxon>
        <taxon>Lophotrochozoa</taxon>
        <taxon>Mollusca</taxon>
        <taxon>Cephalopoda</taxon>
        <taxon>Coleoidea</taxon>
        <taxon>Octopodiformes</taxon>
        <taxon>Octopoda</taxon>
        <taxon>Incirrata</taxon>
        <taxon>Octopodidae</taxon>
        <taxon>Octopus</taxon>
    </lineage>
</organism>
<evidence type="ECO:0000256" key="2">
    <source>
        <dbReference type="SAM" id="Phobius"/>
    </source>
</evidence>
<feature type="transmembrane region" description="Helical" evidence="2">
    <location>
        <begin position="95"/>
        <end position="116"/>
    </location>
</feature>
<dbReference type="OrthoDB" id="10042902at2759"/>
<gene>
    <name evidence="3" type="ORF">OCBIM_22020163mg</name>
</gene>
<sequence length="470" mass="53156">MDHRVSGGTRTPSEVQNLSLLTPNFKISIILDPEKWVRILQQVLLLLLIIGRWLLPKGKISREQLSQLLLVYIGMAADIIELFEAFKEEVVKYNWTLTIVILSLWTASLLQFTFVVTTSKARRPRPLYVKEKVESLEETNSNKTNKGLCCCCCTADIISILTTIILQDGPFLVLRMLLIFRYNVLSYTNIFFTSKNTLVILLQFYRLVVLYCEKSSVCKNTAKSDTTTENSKVNSSNSKSQKAINRKPINTKSSSKKKNGASIENEVKKMKSLEKDDNNKTEKQKHIKNESSAVKDSTSEGNNKKQAVSSSKHLEESGTTESQISEEPVTPLHSVSRFLLSGYNRSLHDNDSVKEDLPQVLELTKTFDNLPGPVLWSSDEDESIRSKSPQRNLKIQSKSHHPVKGSFSSQDPSNTIKRINDSSGDNSPRWTASLKQEEQEPVDSKIVEPSHGVIQKRKLIFPKLNKKTRK</sequence>
<feature type="region of interest" description="Disordered" evidence="1">
    <location>
        <begin position="223"/>
        <end position="330"/>
    </location>
</feature>
<accession>A0A0L8H8D2</accession>
<dbReference type="AlphaFoldDB" id="A0A0L8H8D2"/>
<dbReference type="InterPro" id="IPR019169">
    <property type="entry name" value="Transmembrane_26"/>
</dbReference>